<sequence length="242" mass="26895">MASEYRLGLANNDKATHDQVADPDLATQSAYVDWRSLYHDMLPPPLQTHHTTNTSPKHIRLAMSSEDLPQDADRATSMPASAPVVKAYSIPGHYAWHIYSAIRHMTYHTTVRDVVAAQRDNTRQLLFVCSQETPRSVAWIYATFGDPDKHNFHFSGAQTLDSTMDEADKFTGLVDFFAERIGVGALPLGIVTEPEGTGWHDIMALAAARVEEREEPANAKDIEKHFTNVVVPRLLQAARSAS</sequence>
<evidence type="ECO:0000313" key="2">
    <source>
        <dbReference type="Proteomes" id="UP001310594"/>
    </source>
</evidence>
<reference evidence="1" key="1">
    <citation type="submission" date="2023-08" db="EMBL/GenBank/DDBJ databases">
        <title>Black Yeasts Isolated from many extreme environments.</title>
        <authorList>
            <person name="Coleine C."/>
            <person name="Stajich J.E."/>
            <person name="Selbmann L."/>
        </authorList>
    </citation>
    <scope>NUCLEOTIDE SEQUENCE</scope>
    <source>
        <strain evidence="1">CCFEE 5810</strain>
    </source>
</reference>
<organism evidence="1 2">
    <name type="scientific">Elasticomyces elasticus</name>
    <dbReference type="NCBI Taxonomy" id="574655"/>
    <lineage>
        <taxon>Eukaryota</taxon>
        <taxon>Fungi</taxon>
        <taxon>Dikarya</taxon>
        <taxon>Ascomycota</taxon>
        <taxon>Pezizomycotina</taxon>
        <taxon>Dothideomycetes</taxon>
        <taxon>Dothideomycetidae</taxon>
        <taxon>Mycosphaerellales</taxon>
        <taxon>Teratosphaeriaceae</taxon>
        <taxon>Elasticomyces</taxon>
    </lineage>
</organism>
<gene>
    <name evidence="1" type="ORF">LTR97_000678</name>
</gene>
<protein>
    <submittedName>
        <fullName evidence="1">Uncharacterized protein</fullName>
    </submittedName>
</protein>
<evidence type="ECO:0000313" key="1">
    <source>
        <dbReference type="EMBL" id="KAK5708138.1"/>
    </source>
</evidence>
<dbReference type="Proteomes" id="UP001310594">
    <property type="component" value="Unassembled WGS sequence"/>
</dbReference>
<dbReference type="EMBL" id="JAVRQU010000001">
    <property type="protein sequence ID" value="KAK5708138.1"/>
    <property type="molecule type" value="Genomic_DNA"/>
</dbReference>
<proteinExistence type="predicted"/>
<dbReference type="AlphaFoldDB" id="A0AAN8A6T3"/>
<comment type="caution">
    <text evidence="1">The sequence shown here is derived from an EMBL/GenBank/DDBJ whole genome shotgun (WGS) entry which is preliminary data.</text>
</comment>
<accession>A0AAN8A6T3</accession>
<name>A0AAN8A6T3_9PEZI</name>